<evidence type="ECO:0000313" key="1">
    <source>
        <dbReference type="EMBL" id="EGD47141.1"/>
    </source>
</evidence>
<gene>
    <name evidence="1" type="ORF">Cpap_1533</name>
</gene>
<dbReference type="Proteomes" id="UP000003860">
    <property type="component" value="Unassembled WGS sequence"/>
</dbReference>
<dbReference type="EMBL" id="ACXX02000009">
    <property type="protein sequence ID" value="EGD47141.1"/>
    <property type="molecule type" value="Genomic_DNA"/>
</dbReference>
<accession>F1TEH5</accession>
<proteinExistence type="predicted"/>
<comment type="caution">
    <text evidence="1">The sequence shown here is derived from an EMBL/GenBank/DDBJ whole genome shotgun (WGS) entry which is preliminary data.</text>
</comment>
<dbReference type="RefSeq" id="WP_004620173.1">
    <property type="nucleotide sequence ID" value="NZ_ACXX02000009.1"/>
</dbReference>
<name>F1TEH5_9FIRM</name>
<keyword evidence="2" id="KW-1185">Reference proteome</keyword>
<reference evidence="1" key="2">
    <citation type="submission" date="2011-01" db="EMBL/GenBank/DDBJ databases">
        <title>The Non-contiguous Finished genome of Clostridium papyrosolvens.</title>
        <authorList>
            <person name="Lucas S."/>
            <person name="Copeland A."/>
            <person name="Lapidus A."/>
            <person name="Cheng J.-F."/>
            <person name="Goodwin L."/>
            <person name="Pitluck S."/>
            <person name="Misra M."/>
            <person name="Chertkov O."/>
            <person name="Detter J.C."/>
            <person name="Han C."/>
            <person name="Tapia R."/>
            <person name="Land M."/>
            <person name="Hauser L."/>
            <person name="Kyrpides N."/>
            <person name="Ivanova N."/>
            <person name="Pagani I."/>
            <person name="Mouttaki H."/>
            <person name="He Z."/>
            <person name="Zhou J."/>
            <person name="Hemme C.L."/>
            <person name="Woyke T."/>
        </authorList>
    </citation>
    <scope>NUCLEOTIDE SEQUENCE [LARGE SCALE GENOMIC DNA]</scope>
    <source>
        <strain evidence="1">DSM 2782</strain>
    </source>
</reference>
<dbReference type="OrthoDB" id="9949202at2"/>
<sequence length="93" mass="10772">MKLFGREFKFNEFDVIHKGNLIVWEGVPSEPDENGFTTVIDYKRGDGRKYLQIRFLNPVDGVYQNYSLTYYENDGITVKSEYTYDIALGEGSV</sequence>
<protein>
    <submittedName>
        <fullName evidence="1">Uncharacterized protein</fullName>
    </submittedName>
</protein>
<evidence type="ECO:0000313" key="2">
    <source>
        <dbReference type="Proteomes" id="UP000003860"/>
    </source>
</evidence>
<dbReference type="AlphaFoldDB" id="F1TEH5"/>
<reference evidence="1" key="1">
    <citation type="submission" date="2009-07" db="EMBL/GenBank/DDBJ databases">
        <authorList>
            <consortium name="US DOE Joint Genome Institute (JGI-PGF)"/>
            <person name="Lucas S."/>
            <person name="Copeland A."/>
            <person name="Lapidus A."/>
            <person name="Glavina del Rio T."/>
            <person name="Tice H."/>
            <person name="Bruce D."/>
            <person name="Goodwin L."/>
            <person name="Pitluck S."/>
            <person name="Larimer F."/>
            <person name="Land M.L."/>
            <person name="Mouttaki H."/>
            <person name="He Z."/>
            <person name="Zhou J."/>
            <person name="Hemme C.L."/>
        </authorList>
    </citation>
    <scope>NUCLEOTIDE SEQUENCE</scope>
    <source>
        <strain evidence="1">DSM 2782</strain>
    </source>
</reference>
<dbReference type="STRING" id="588581.Cpap_1533"/>
<organism evidence="1 2">
    <name type="scientific">Ruminiclostridium papyrosolvens DSM 2782</name>
    <dbReference type="NCBI Taxonomy" id="588581"/>
    <lineage>
        <taxon>Bacteria</taxon>
        <taxon>Bacillati</taxon>
        <taxon>Bacillota</taxon>
        <taxon>Clostridia</taxon>
        <taxon>Eubacteriales</taxon>
        <taxon>Oscillospiraceae</taxon>
        <taxon>Ruminiclostridium</taxon>
    </lineage>
</organism>